<feature type="domain" description="VWFA" evidence="2">
    <location>
        <begin position="136"/>
        <end position="324"/>
    </location>
</feature>
<dbReference type="InterPro" id="IPR002035">
    <property type="entry name" value="VWF_A"/>
</dbReference>
<dbReference type="Pfam" id="PF00092">
    <property type="entry name" value="VWA"/>
    <property type="match status" value="1"/>
</dbReference>
<evidence type="ECO:0000259" key="2">
    <source>
        <dbReference type="PROSITE" id="PS50234"/>
    </source>
</evidence>
<sequence length="457" mass="51696">MIKVHSIFMCVLVISLLNGCSFLSLGDPSDPKNSDLPQKAATTVDGMIKEGPGKFAGDNFDEKKVKAELLKFPNDLTADEVYDRLIWLFAEDYEAIVKEADALKPQFTISKLGDYDPNTQEPAELLKPRDEKKPTQIAIVIDASGSMAGKVNGKVKMDEAQRAVREFASSLPEQTKVSLRVYGHLGSNQEKDKAISCASTEEIYALSKYESNSFESAVNQLRPVGWTPLAAAIRGAGEDLRKDHIGANNIVYVVSDGLETCGGDPVKEAQALHQSDVKAVVNIIGFDLDAKSKQVLEEVAKAGGGSFTSANSSDEIRKQMKPKFDIWRSNDITHWKLRNLSSLHEQEEEHRKKIYKLTHWFTNHGESKFLVAREREKERIKWALQFLGENQKISKEFASEFGEVYKKAQNRFILLDEYRDQLQSRKIEEMEKEKRKLYDKVLEIEKIEKQKVYDLKN</sequence>
<evidence type="ECO:0000313" key="4">
    <source>
        <dbReference type="Proteomes" id="UP000294937"/>
    </source>
</evidence>
<comment type="caution">
    <text evidence="3">The sequence shown here is derived from an EMBL/GenBank/DDBJ whole genome shotgun (WGS) entry which is preliminary data.</text>
</comment>
<dbReference type="SUPFAM" id="SSF53300">
    <property type="entry name" value="vWA-like"/>
    <property type="match status" value="1"/>
</dbReference>
<feature type="signal peptide" evidence="1">
    <location>
        <begin position="1"/>
        <end position="26"/>
    </location>
</feature>
<dbReference type="Gene3D" id="3.40.50.410">
    <property type="entry name" value="von Willebrand factor, type A domain"/>
    <property type="match status" value="1"/>
</dbReference>
<evidence type="ECO:0000313" key="3">
    <source>
        <dbReference type="EMBL" id="TCS94617.1"/>
    </source>
</evidence>
<dbReference type="SMART" id="SM00327">
    <property type="entry name" value="VWA"/>
    <property type="match status" value="1"/>
</dbReference>
<reference evidence="3 4" key="1">
    <citation type="submission" date="2019-03" db="EMBL/GenBank/DDBJ databases">
        <title>Genomic Encyclopedia of Type Strains, Phase IV (KMG-IV): sequencing the most valuable type-strain genomes for metagenomic binning, comparative biology and taxonomic classification.</title>
        <authorList>
            <person name="Goeker M."/>
        </authorList>
    </citation>
    <scope>NUCLEOTIDE SEQUENCE [LARGE SCALE GENOMIC DNA]</scope>
    <source>
        <strain evidence="3 4">DSM 45707</strain>
    </source>
</reference>
<name>A0A4V2UV72_9BACL</name>
<evidence type="ECO:0000256" key="1">
    <source>
        <dbReference type="SAM" id="SignalP"/>
    </source>
</evidence>
<organism evidence="3 4">
    <name type="scientific">Hazenella coriacea</name>
    <dbReference type="NCBI Taxonomy" id="1179467"/>
    <lineage>
        <taxon>Bacteria</taxon>
        <taxon>Bacillati</taxon>
        <taxon>Bacillota</taxon>
        <taxon>Bacilli</taxon>
        <taxon>Bacillales</taxon>
        <taxon>Thermoactinomycetaceae</taxon>
        <taxon>Hazenella</taxon>
    </lineage>
</organism>
<gene>
    <name evidence="3" type="ORF">EDD58_10329</name>
</gene>
<keyword evidence="4" id="KW-1185">Reference proteome</keyword>
<protein>
    <submittedName>
        <fullName evidence="3">von Willebrand factor type A domain-containing protein</fullName>
    </submittedName>
</protein>
<dbReference type="InterPro" id="IPR036465">
    <property type="entry name" value="vWFA_dom_sf"/>
</dbReference>
<dbReference type="Proteomes" id="UP000294937">
    <property type="component" value="Unassembled WGS sequence"/>
</dbReference>
<dbReference type="EMBL" id="SMAG01000003">
    <property type="protein sequence ID" value="TCS94617.1"/>
    <property type="molecule type" value="Genomic_DNA"/>
</dbReference>
<accession>A0A4V2UV72</accession>
<proteinExistence type="predicted"/>
<dbReference type="AlphaFoldDB" id="A0A4V2UV72"/>
<dbReference type="PROSITE" id="PS50234">
    <property type="entry name" value="VWFA"/>
    <property type="match status" value="1"/>
</dbReference>
<keyword evidence="1" id="KW-0732">Signal</keyword>
<feature type="chain" id="PRO_5039648928" evidence="1">
    <location>
        <begin position="27"/>
        <end position="457"/>
    </location>
</feature>